<evidence type="ECO:0000313" key="2">
    <source>
        <dbReference type="Proteomes" id="UP000054703"/>
    </source>
</evidence>
<proteinExistence type="predicted"/>
<name>A0A0W0Z923_9GAMM</name>
<evidence type="ECO:0000313" key="1">
    <source>
        <dbReference type="EMBL" id="KTD65611.1"/>
    </source>
</evidence>
<reference evidence="1 2" key="1">
    <citation type="submission" date="2015-11" db="EMBL/GenBank/DDBJ databases">
        <title>Genomic analysis of 38 Legionella species identifies large and diverse effector repertoires.</title>
        <authorList>
            <person name="Burstein D."/>
            <person name="Amaro F."/>
            <person name="Zusman T."/>
            <person name="Lifshitz Z."/>
            <person name="Cohen O."/>
            <person name="Gilbert J.A."/>
            <person name="Pupko T."/>
            <person name="Shuman H.A."/>
            <person name="Segal G."/>
        </authorList>
    </citation>
    <scope>NUCLEOTIDE SEQUENCE [LARGE SCALE GENOMIC DNA]</scope>
    <source>
        <strain evidence="1 2">SC-63-C7</strain>
    </source>
</reference>
<protein>
    <submittedName>
        <fullName evidence="1">Uncharacterized protein</fullName>
    </submittedName>
</protein>
<keyword evidence="2" id="KW-1185">Reference proteome</keyword>
<dbReference type="AlphaFoldDB" id="A0A0W0Z923"/>
<gene>
    <name evidence="1" type="ORF">Lsan_0765</name>
</gene>
<accession>A0A0W0Z923</accession>
<dbReference type="EMBL" id="LNYU01000015">
    <property type="protein sequence ID" value="KTD65611.1"/>
    <property type="molecule type" value="Genomic_DNA"/>
</dbReference>
<dbReference type="PATRIC" id="fig|45074.5.peg.801"/>
<comment type="caution">
    <text evidence="1">The sequence shown here is derived from an EMBL/GenBank/DDBJ whole genome shotgun (WGS) entry which is preliminary data.</text>
</comment>
<dbReference type="Proteomes" id="UP000054703">
    <property type="component" value="Unassembled WGS sequence"/>
</dbReference>
<dbReference type="RefSeq" id="WP_237762025.1">
    <property type="nucleotide sequence ID" value="NZ_CAAAIH010000021.1"/>
</dbReference>
<organism evidence="1 2">
    <name type="scientific">Legionella santicrucis</name>
    <dbReference type="NCBI Taxonomy" id="45074"/>
    <lineage>
        <taxon>Bacteria</taxon>
        <taxon>Pseudomonadati</taxon>
        <taxon>Pseudomonadota</taxon>
        <taxon>Gammaproteobacteria</taxon>
        <taxon>Legionellales</taxon>
        <taxon>Legionellaceae</taxon>
        <taxon>Legionella</taxon>
    </lineage>
</organism>
<sequence length="327" mass="37281">MYDKSLGISPKKHIGSLNTLNSETHKKDGFRLYICSPIQHHKDGRVAQILEPEIRFKANKKINGKSIGLAIKQKNSFICFQVMMNIISKVILNDIQLAQHKHKVFMNTLWSGLNELHKKEIIRTIYEKKPFLLSSKESVRNAIISGNNATEFFNIVCQNHPISTASTVAPEKASRILFIDPNVYAQRHGKESIALYTQKHPHECCIIHNRSALEKVLKLHSNKDQTITLTIFADNNIDTGKKCLDWTLETVGKKLGEIVKAHPCIGHLNLITCYSGSLDITKIHDAACYEKVKENKIYHDLYRFILKTFFPKITHLKTVPSLIKFAK</sequence>